<keyword evidence="3" id="KW-0175">Coiled coil</keyword>
<evidence type="ECO:0000256" key="1">
    <source>
        <dbReference type="ARBA" id="ARBA00022741"/>
    </source>
</evidence>
<evidence type="ECO:0000256" key="3">
    <source>
        <dbReference type="SAM" id="Coils"/>
    </source>
</evidence>
<dbReference type="InterPro" id="IPR005654">
    <property type="entry name" value="ATPase_AFG1-like"/>
</dbReference>
<evidence type="ECO:0000313" key="5">
    <source>
        <dbReference type="Proteomes" id="UP000685013"/>
    </source>
</evidence>
<gene>
    <name evidence="4" type="primary">Afg1l</name>
    <name evidence="4" type="ORF">SDJN03_13924</name>
</gene>
<dbReference type="AlphaFoldDB" id="A0AAV6N2N9"/>
<evidence type="ECO:0000256" key="2">
    <source>
        <dbReference type="ARBA" id="ARBA00022840"/>
    </source>
</evidence>
<dbReference type="GO" id="GO:0005524">
    <property type="term" value="F:ATP binding"/>
    <property type="evidence" value="ECO:0007669"/>
    <property type="project" value="UniProtKB-KW"/>
</dbReference>
<keyword evidence="2" id="KW-0067">ATP-binding</keyword>
<comment type="caution">
    <text evidence="4">The sequence shown here is derived from an EMBL/GenBank/DDBJ whole genome shotgun (WGS) entry which is preliminary data.</text>
</comment>
<keyword evidence="5" id="KW-1185">Reference proteome</keyword>
<dbReference type="Pfam" id="PF03969">
    <property type="entry name" value="AFG1_ATPase"/>
    <property type="match status" value="1"/>
</dbReference>
<evidence type="ECO:0000313" key="4">
    <source>
        <dbReference type="EMBL" id="KAG6591578.1"/>
    </source>
</evidence>
<dbReference type="Proteomes" id="UP000685013">
    <property type="component" value="Chromosome 9"/>
</dbReference>
<dbReference type="FunFam" id="3.40.50.300:FF:001040">
    <property type="entry name" value="AFG1-like ATPase isoform C"/>
    <property type="match status" value="1"/>
</dbReference>
<organism evidence="4 5">
    <name type="scientific">Cucurbita argyrosperma subsp. sororia</name>
    <dbReference type="NCBI Taxonomy" id="37648"/>
    <lineage>
        <taxon>Eukaryota</taxon>
        <taxon>Viridiplantae</taxon>
        <taxon>Streptophyta</taxon>
        <taxon>Embryophyta</taxon>
        <taxon>Tracheophyta</taxon>
        <taxon>Spermatophyta</taxon>
        <taxon>Magnoliopsida</taxon>
        <taxon>eudicotyledons</taxon>
        <taxon>Gunneridae</taxon>
        <taxon>Pentapetalae</taxon>
        <taxon>rosids</taxon>
        <taxon>fabids</taxon>
        <taxon>Cucurbitales</taxon>
        <taxon>Cucurbitaceae</taxon>
        <taxon>Cucurbiteae</taxon>
        <taxon>Cucurbita</taxon>
    </lineage>
</organism>
<proteinExistence type="predicted"/>
<name>A0AAV6N2N9_9ROSI</name>
<dbReference type="EMBL" id="JAGKQH010000009">
    <property type="protein sequence ID" value="KAG6591578.1"/>
    <property type="molecule type" value="Genomic_DNA"/>
</dbReference>
<dbReference type="PANTHER" id="PTHR12169:SF6">
    <property type="entry name" value="AFG1-LIKE ATPASE"/>
    <property type="match status" value="1"/>
</dbReference>
<keyword evidence="1" id="KW-0547">Nucleotide-binding</keyword>
<reference evidence="4 5" key="1">
    <citation type="journal article" date="2021" name="Hortic Res">
        <title>The domestication of Cucurbita argyrosperma as revealed by the genome of its wild relative.</title>
        <authorList>
            <person name="Barrera-Redondo J."/>
            <person name="Sanchez-de la Vega G."/>
            <person name="Aguirre-Liguori J.A."/>
            <person name="Castellanos-Morales G."/>
            <person name="Gutierrez-Guerrero Y.T."/>
            <person name="Aguirre-Dugua X."/>
            <person name="Aguirre-Planter E."/>
            <person name="Tenaillon M.I."/>
            <person name="Lira-Saade R."/>
            <person name="Eguiarte L.E."/>
        </authorList>
    </citation>
    <scope>NUCLEOTIDE SEQUENCE [LARGE SCALE GENOMIC DNA]</scope>
    <source>
        <strain evidence="4">JBR-2021</strain>
    </source>
</reference>
<feature type="coiled-coil region" evidence="3">
    <location>
        <begin position="123"/>
        <end position="171"/>
    </location>
</feature>
<dbReference type="GO" id="GO:0005739">
    <property type="term" value="C:mitochondrion"/>
    <property type="evidence" value="ECO:0007669"/>
    <property type="project" value="TreeGrafter"/>
</dbReference>
<accession>A0AAV6N2N9</accession>
<feature type="non-terminal residue" evidence="4">
    <location>
        <position position="1"/>
    </location>
</feature>
<sequence>MKNWGSRRIWDLFISSNSVCSFGASTIWRSRFWKLQRFLLVETTRYTSRRRRRRNCDSEMKRGPSTSTIYSLLSLRFTRQQSSKLGVDPLSVRFLSSSAKSPGLLSQYKHLVERGELQHDPFQERVASELESLLGRLEQYEKDLEEYHVKLANWKQSRENERRRLLMEEAESKQQGDVWTSVNKRRSKLAETLMFRKSSENIEPGVGKWVSYLNRERKLDSLVGRCPSAPNAPRGLYIYGNVGSGKTMLMDMFYNATEGIVKHRQRYHFHEAMLKINEDMHKIWKNQVREKSSQSSISSWIMNLPFDTKVKEWVAAEEKYKQEVQMKNILPAVADKFLVDQQAGQVGASILCFDEIQTVDVFAIVALSGIVSRLLSTGTVLVATSNRAPKDLNQDGMQKDIFQKFVTKLEEHCAFVLIGSEIDYRRFIAQRSFDQVHYFWPSDCTSVGKFEKMWVEITSQLGGQITSETIPVMFGRKLEVSESCNGVARFAFDFLCGQPVGAADYIALAKNYHTVFISDIPVMSMRIRDKARRFITLIDELYNHHCCLFCLAATSIEDLFQGTEEGALFDLESFQFETEAEGGKLRRNVLVEGNVGSVGAPTAIVSMLSGQEEMFAFRRAVSRLIEMQTPLYLEGVRNLHPYFQRREPESLVDSAARFQFQQSS</sequence>
<dbReference type="PANTHER" id="PTHR12169">
    <property type="entry name" value="ATPASE N2B"/>
    <property type="match status" value="1"/>
</dbReference>
<protein>
    <submittedName>
        <fullName evidence="4">AFG1-like ATPase</fullName>
    </submittedName>
</protein>
<dbReference type="NCBIfam" id="NF040713">
    <property type="entry name" value="ZapE"/>
    <property type="match status" value="1"/>
</dbReference>
<dbReference type="GO" id="GO:0016887">
    <property type="term" value="F:ATP hydrolysis activity"/>
    <property type="evidence" value="ECO:0007669"/>
    <property type="project" value="InterPro"/>
</dbReference>